<evidence type="ECO:0000259" key="4">
    <source>
        <dbReference type="Pfam" id="PF23070"/>
    </source>
</evidence>
<dbReference type="Pfam" id="PF23069">
    <property type="entry name" value="DUF7042"/>
    <property type="match status" value="1"/>
</dbReference>
<organism evidence="7">
    <name type="scientific">Thrips palmi</name>
    <name type="common">Melon thrips</name>
    <dbReference type="NCBI Taxonomy" id="161013"/>
    <lineage>
        <taxon>Eukaryota</taxon>
        <taxon>Metazoa</taxon>
        <taxon>Ecdysozoa</taxon>
        <taxon>Arthropoda</taxon>
        <taxon>Hexapoda</taxon>
        <taxon>Insecta</taxon>
        <taxon>Pterygota</taxon>
        <taxon>Neoptera</taxon>
        <taxon>Paraneoptera</taxon>
        <taxon>Thysanoptera</taxon>
        <taxon>Terebrantia</taxon>
        <taxon>Thripoidea</taxon>
        <taxon>Thripidae</taxon>
        <taxon>Thrips</taxon>
    </lineage>
</organism>
<feature type="domain" description="DUF7043" evidence="4">
    <location>
        <begin position="434"/>
        <end position="585"/>
    </location>
</feature>
<protein>
    <submittedName>
        <fullName evidence="7">Uncharacterized protein LOC117646260</fullName>
    </submittedName>
</protein>
<sequence>MGHDKRESESATEGRPGPPRAAVGPIANVAAVSVAAVSVAAVSVAAVSVAAVSVAAVSVAAVSVAAVSVAAVSVAAVSVAAVSVAVVSVAAVSVAAVSVAAASVAAASVAAASVVAASVVAASVAASVDAAGVAASGATPAVEVVAVLVAVLAGPALSARQEGSCRFPSRWEGQWFQSGVRQGITILHNRLSNKGRCVASDGEKYLVVDEKGSCFRCVVIHEKHINVLQYKETFCQGHTSLDQLCKLITGDALLFSMFRLGGSPVACPFRGPLAFTYNRGHGDCRSPMSSVEACTQESRLLLRYQACPDVYGTESTAEELQCLATWKEGSARYLVGKVHHSHATSNEDRFRCFVYEQVNSGNSLAGNGLAVGLGLDDEAGLGGLAGMGGMGRGHDAGVVFRVAQSGDATCNGLSSDMEGSRTMTLYKAEATAPPRCKFPGWLSAHSHWLTLDYRRSYSLHQKNTSLKISNLTAGSDMDDVDLDGRDGGRGGSRGPGVDMLDPVVAAATGMDPQDNQHDEMRVTCTEAKTENDRTAHIVAHFTMGCQSGFLCMQFYRRDSHVVEVQTGAQTRRQEDACLPANFDRNTLPFVTLVTSMPEPKQCPYLGKFSVSGLLREERRARSAGPSHGRSSAATSGRWYRRALQEYNPEDDDGGFGEEDEEEDEGPDGAYGAPRDVRRRPAGIDEQQEEARLFNKKKKQQDERDARIKADLAMRQEWLQNQQQQQQQEGKKLPVGDSALGGSSHRRSHLRSHSKRSSGHKAVIEVAAAAGDDDDDEDEDEDEDEDDEDDIDDEDMDGAIPDPSDLHVDKMPAMHRPAIVKSNASPGAGSSNKASVDVPSQGAPGAPSRPHSQGGRFRPHTPEYGNIDDLLEPSKSSTHWGTYPSDERLLELDSKSSSMANSKSGRGRRVRGLARHSHGAHAGDDHAEHSHGQGQGRRVRRGFGYEGALALGLGGVDPCEREHAGTGPGAATATGALHLFMGCSTQDTMEFRRDCGAPEPDVVSAYTCHGRWEQNGTHFLITSPLPRSSRGARRLCFAYREHQGVLHFSSSGESCPRVAPGYGGSRGNANAAGMGLSMGMAMSHASAPAPFTFNVTSSGECSDTSRGTPTVSASRLLSSCVAALVILMATLR</sequence>
<feature type="compositionally biased region" description="Acidic residues" evidence="1">
    <location>
        <begin position="647"/>
        <end position="666"/>
    </location>
</feature>
<keyword evidence="2" id="KW-0812">Transmembrane</keyword>
<reference evidence="7" key="1">
    <citation type="submission" date="2025-08" db="UniProtKB">
        <authorList>
            <consortium name="RefSeq"/>
        </authorList>
    </citation>
    <scope>IDENTIFICATION</scope>
    <source>
        <tissue evidence="7">Total insect</tissue>
    </source>
</reference>
<evidence type="ECO:0000259" key="3">
    <source>
        <dbReference type="Pfam" id="PF23069"/>
    </source>
</evidence>
<feature type="compositionally biased region" description="Low complexity" evidence="1">
    <location>
        <begin position="894"/>
        <end position="903"/>
    </location>
</feature>
<evidence type="ECO:0000313" key="6">
    <source>
        <dbReference type="Proteomes" id="UP000515158"/>
    </source>
</evidence>
<evidence type="ECO:0000313" key="7">
    <source>
        <dbReference type="RefSeq" id="XP_034242987.1"/>
    </source>
</evidence>
<name>A0A6P8Z7W8_THRPL</name>
<dbReference type="RefSeq" id="XP_034242987.1">
    <property type="nucleotide sequence ID" value="XM_034387096.1"/>
</dbReference>
<feature type="transmembrane region" description="Helical" evidence="2">
    <location>
        <begin position="107"/>
        <end position="128"/>
    </location>
</feature>
<dbReference type="PANTHER" id="PTHR22255">
    <property type="entry name" value="LP06548P"/>
    <property type="match status" value="1"/>
</dbReference>
<dbReference type="Proteomes" id="UP000515158">
    <property type="component" value="Unplaced"/>
</dbReference>
<feature type="region of interest" description="Disordered" evidence="1">
    <location>
        <begin position="646"/>
        <end position="937"/>
    </location>
</feature>
<feature type="region of interest" description="Disordered" evidence="1">
    <location>
        <begin position="477"/>
        <end position="498"/>
    </location>
</feature>
<feature type="transmembrane region" description="Helical" evidence="2">
    <location>
        <begin position="79"/>
        <end position="101"/>
    </location>
</feature>
<feature type="domain" description="DUF7042" evidence="3">
    <location>
        <begin position="264"/>
        <end position="364"/>
    </location>
</feature>
<proteinExistence type="predicted"/>
<gene>
    <name evidence="7" type="primary">LOC117646260</name>
</gene>
<feature type="compositionally biased region" description="Basic and acidic residues" evidence="1">
    <location>
        <begin position="699"/>
        <end position="713"/>
    </location>
</feature>
<feature type="compositionally biased region" description="Polar residues" evidence="1">
    <location>
        <begin position="821"/>
        <end position="833"/>
    </location>
</feature>
<evidence type="ECO:0000256" key="2">
    <source>
        <dbReference type="SAM" id="Phobius"/>
    </source>
</evidence>
<feature type="compositionally biased region" description="Acidic residues" evidence="1">
    <location>
        <begin position="770"/>
        <end position="796"/>
    </location>
</feature>
<feature type="transmembrane region" description="Helical" evidence="2">
    <location>
        <begin position="21"/>
        <end position="44"/>
    </location>
</feature>
<keyword evidence="2" id="KW-0472">Membrane</keyword>
<dbReference type="InterPro" id="IPR055472">
    <property type="entry name" value="DUF7044"/>
</dbReference>
<accession>A0A6P8Z7W8</accession>
<dbReference type="InParanoid" id="A0A6P8Z7W8"/>
<dbReference type="OrthoDB" id="9979716at2759"/>
<feature type="transmembrane region" description="Helical" evidence="2">
    <location>
        <begin position="50"/>
        <end position="72"/>
    </location>
</feature>
<keyword evidence="2" id="KW-1133">Transmembrane helix</keyword>
<keyword evidence="6" id="KW-1185">Reference proteome</keyword>
<feature type="region of interest" description="Disordered" evidence="1">
    <location>
        <begin position="1"/>
        <end position="20"/>
    </location>
</feature>
<dbReference type="PANTHER" id="PTHR22255:SF9">
    <property type="entry name" value="LP06548P"/>
    <property type="match status" value="1"/>
</dbReference>
<dbReference type="FunCoup" id="A0A6P8Z7W8">
    <property type="interactions" value="74"/>
</dbReference>
<evidence type="ECO:0000256" key="1">
    <source>
        <dbReference type="SAM" id="MobiDB-lite"/>
    </source>
</evidence>
<feature type="domain" description="DUF7044" evidence="5">
    <location>
        <begin position="164"/>
        <end position="245"/>
    </location>
</feature>
<dbReference type="InterPro" id="IPR055471">
    <property type="entry name" value="DUF7043"/>
</dbReference>
<dbReference type="InterPro" id="IPR055470">
    <property type="entry name" value="DUF7042"/>
</dbReference>
<dbReference type="GO" id="GO:0061909">
    <property type="term" value="P:autophagosome-lysosome fusion"/>
    <property type="evidence" value="ECO:0007669"/>
    <property type="project" value="TreeGrafter"/>
</dbReference>
<feature type="compositionally biased region" description="Basic residues" evidence="1">
    <location>
        <begin position="904"/>
        <end position="918"/>
    </location>
</feature>
<feature type="compositionally biased region" description="Basic and acidic residues" evidence="1">
    <location>
        <begin position="884"/>
        <end position="893"/>
    </location>
</feature>
<feature type="compositionally biased region" description="Basic residues" evidence="1">
    <location>
        <begin position="743"/>
        <end position="758"/>
    </location>
</feature>
<dbReference type="Pfam" id="PF23070">
    <property type="entry name" value="DUF7043"/>
    <property type="match status" value="1"/>
</dbReference>
<dbReference type="GeneID" id="117646260"/>
<dbReference type="AlphaFoldDB" id="A0A6P8Z7W8"/>
<evidence type="ECO:0000259" key="5">
    <source>
        <dbReference type="Pfam" id="PF23071"/>
    </source>
</evidence>
<dbReference type="KEGG" id="tpal:117646260"/>
<feature type="compositionally biased region" description="Basic and acidic residues" evidence="1">
    <location>
        <begin position="920"/>
        <end position="930"/>
    </location>
</feature>
<dbReference type="Pfam" id="PF23071">
    <property type="entry name" value="DUF7044"/>
    <property type="match status" value="1"/>
</dbReference>